<keyword evidence="10" id="KW-1185">Reference proteome</keyword>
<evidence type="ECO:0000256" key="4">
    <source>
        <dbReference type="ARBA" id="ARBA00022692"/>
    </source>
</evidence>
<evidence type="ECO:0000256" key="1">
    <source>
        <dbReference type="ARBA" id="ARBA00004651"/>
    </source>
</evidence>
<evidence type="ECO:0000259" key="8">
    <source>
        <dbReference type="Pfam" id="PF01757"/>
    </source>
</evidence>
<dbReference type="PANTHER" id="PTHR40074">
    <property type="entry name" value="O-ACETYLTRANSFERASE WECH"/>
    <property type="match status" value="1"/>
</dbReference>
<keyword evidence="4 7" id="KW-0812">Transmembrane</keyword>
<evidence type="ECO:0000256" key="2">
    <source>
        <dbReference type="ARBA" id="ARBA00007400"/>
    </source>
</evidence>
<evidence type="ECO:0000256" key="3">
    <source>
        <dbReference type="ARBA" id="ARBA00022475"/>
    </source>
</evidence>
<gene>
    <name evidence="9" type="ORF">OQ287_07690</name>
</gene>
<sequence length="354" mass="39573">MTSHNTATASPARIAWIDAAKGACIFMVILWHVATGAFNEATYTHMPLDVYWTGLLTLFQPLRMPLFFVISGFLAHSAITRRPWSHSLASRILMLGWLYILWASILLLFKTWLASAFAPDVLEATIAGPVDYLAHLLLADNTIWYLYALVIYFTLCKALKGQPLILLGALFALYLGADRLTDITNFSKLIGYGFFYAAGCFGKPWIERYYADVKLPRLLGTLIVLPIVMLAGRQLDLFYHPVTQLIMSCLMVSISIDMLSLILKRWSLGWFQALGQRTLPVYVLHMLLIYPMALAFSALSVDTLQGSLLFAGLPLLLGFVVLGLSLLAYSLINRGPLKALFDLPRLSMQRSVQE</sequence>
<keyword evidence="9" id="KW-0012">Acyltransferase</keyword>
<dbReference type="GO" id="GO:0005886">
    <property type="term" value="C:plasma membrane"/>
    <property type="evidence" value="ECO:0007669"/>
    <property type="project" value="UniProtKB-SubCell"/>
</dbReference>
<dbReference type="AlphaFoldDB" id="A0AA41ZHU7"/>
<proteinExistence type="inferred from homology"/>
<evidence type="ECO:0000313" key="10">
    <source>
        <dbReference type="Proteomes" id="UP001165678"/>
    </source>
</evidence>
<organism evidence="9 10">
    <name type="scientific">Larsenimonas rhizosphaerae</name>
    <dbReference type="NCBI Taxonomy" id="2944682"/>
    <lineage>
        <taxon>Bacteria</taxon>
        <taxon>Pseudomonadati</taxon>
        <taxon>Pseudomonadota</taxon>
        <taxon>Gammaproteobacteria</taxon>
        <taxon>Oceanospirillales</taxon>
        <taxon>Halomonadaceae</taxon>
        <taxon>Larsenimonas</taxon>
    </lineage>
</organism>
<protein>
    <submittedName>
        <fullName evidence="9">Acyltransferase family protein</fullName>
    </submittedName>
</protein>
<feature type="transmembrane region" description="Helical" evidence="7">
    <location>
        <begin position="241"/>
        <end position="262"/>
    </location>
</feature>
<feature type="transmembrane region" description="Helical" evidence="7">
    <location>
        <begin position="218"/>
        <end position="235"/>
    </location>
</feature>
<feature type="transmembrane region" description="Helical" evidence="7">
    <location>
        <begin position="92"/>
        <end position="112"/>
    </location>
</feature>
<dbReference type="EMBL" id="JAPIVE010000002">
    <property type="protein sequence ID" value="MCX2524118.1"/>
    <property type="molecule type" value="Genomic_DNA"/>
</dbReference>
<comment type="subcellular location">
    <subcellularLocation>
        <location evidence="1">Cell membrane</location>
        <topology evidence="1">Multi-pass membrane protein</topology>
    </subcellularLocation>
</comment>
<dbReference type="PANTHER" id="PTHR40074:SF4">
    <property type="entry name" value="INNER MEMBRANE PROTEIN YCFT"/>
    <property type="match status" value="1"/>
</dbReference>
<keyword evidence="5 7" id="KW-1133">Transmembrane helix</keyword>
<dbReference type="InterPro" id="IPR002656">
    <property type="entry name" value="Acyl_transf_3_dom"/>
</dbReference>
<feature type="domain" description="Acyltransferase 3" evidence="8">
    <location>
        <begin position="14"/>
        <end position="326"/>
    </location>
</feature>
<keyword evidence="9" id="KW-0808">Transferase</keyword>
<evidence type="ECO:0000256" key="7">
    <source>
        <dbReference type="SAM" id="Phobius"/>
    </source>
</evidence>
<keyword evidence="6 7" id="KW-0472">Membrane</keyword>
<feature type="transmembrane region" description="Helical" evidence="7">
    <location>
        <begin position="282"/>
        <end position="301"/>
    </location>
</feature>
<comment type="caution">
    <text evidence="9">The sequence shown here is derived from an EMBL/GenBank/DDBJ whole genome shotgun (WGS) entry which is preliminary data.</text>
</comment>
<dbReference type="GO" id="GO:0016413">
    <property type="term" value="F:O-acetyltransferase activity"/>
    <property type="evidence" value="ECO:0007669"/>
    <property type="project" value="TreeGrafter"/>
</dbReference>
<evidence type="ECO:0000256" key="6">
    <source>
        <dbReference type="ARBA" id="ARBA00023136"/>
    </source>
</evidence>
<feature type="transmembrane region" description="Helical" evidence="7">
    <location>
        <begin position="58"/>
        <end position="80"/>
    </location>
</feature>
<accession>A0AA41ZHU7</accession>
<dbReference type="Proteomes" id="UP001165678">
    <property type="component" value="Unassembled WGS sequence"/>
</dbReference>
<reference evidence="9" key="1">
    <citation type="submission" date="2022-11" db="EMBL/GenBank/DDBJ databases">
        <title>Larsenimonas rhizosphaerae sp. nov., isolated from a tidal mudflat.</title>
        <authorList>
            <person name="Lee S.D."/>
            <person name="Kim I.S."/>
        </authorList>
    </citation>
    <scope>NUCLEOTIDE SEQUENCE</scope>
    <source>
        <strain evidence="9">GH2-1</strain>
    </source>
</reference>
<dbReference type="RefSeq" id="WP_265896075.1">
    <property type="nucleotide sequence ID" value="NZ_JAPIVE010000002.1"/>
</dbReference>
<evidence type="ECO:0000313" key="9">
    <source>
        <dbReference type="EMBL" id="MCX2524118.1"/>
    </source>
</evidence>
<feature type="transmembrane region" description="Helical" evidence="7">
    <location>
        <begin position="20"/>
        <end position="38"/>
    </location>
</feature>
<feature type="transmembrane region" description="Helical" evidence="7">
    <location>
        <begin position="132"/>
        <end position="154"/>
    </location>
</feature>
<dbReference type="Pfam" id="PF01757">
    <property type="entry name" value="Acyl_transf_3"/>
    <property type="match status" value="1"/>
</dbReference>
<keyword evidence="3" id="KW-1003">Cell membrane</keyword>
<evidence type="ECO:0000256" key="5">
    <source>
        <dbReference type="ARBA" id="ARBA00022989"/>
    </source>
</evidence>
<feature type="transmembrane region" description="Helical" evidence="7">
    <location>
        <begin position="307"/>
        <end position="332"/>
    </location>
</feature>
<dbReference type="GO" id="GO:0009246">
    <property type="term" value="P:enterobacterial common antigen biosynthetic process"/>
    <property type="evidence" value="ECO:0007669"/>
    <property type="project" value="TreeGrafter"/>
</dbReference>
<comment type="similarity">
    <text evidence="2">Belongs to the acyltransferase 3 family.</text>
</comment>
<name>A0AA41ZHU7_9GAMM</name>